<reference evidence="8" key="2">
    <citation type="journal article" date="2021" name="PeerJ">
        <title>Extensive microbial diversity within the chicken gut microbiome revealed by metagenomics and culture.</title>
        <authorList>
            <person name="Gilroy R."/>
            <person name="Ravi A."/>
            <person name="Getino M."/>
            <person name="Pursley I."/>
            <person name="Horton D.L."/>
            <person name="Alikhan N.F."/>
            <person name="Baker D."/>
            <person name="Gharbi K."/>
            <person name="Hall N."/>
            <person name="Watson M."/>
            <person name="Adriaenssens E.M."/>
            <person name="Foster-Nyarko E."/>
            <person name="Jarju S."/>
            <person name="Secka A."/>
            <person name="Antonio M."/>
            <person name="Oren A."/>
            <person name="Chaudhuri R.R."/>
            <person name="La Ragione R."/>
            <person name="Hildebrand F."/>
            <person name="Pallen M.J."/>
        </authorList>
    </citation>
    <scope>NUCLEOTIDE SEQUENCE</scope>
    <source>
        <strain evidence="8">13361</strain>
    </source>
</reference>
<dbReference type="GO" id="GO:0030288">
    <property type="term" value="C:outer membrane-bounded periplasmic space"/>
    <property type="evidence" value="ECO:0007669"/>
    <property type="project" value="TreeGrafter"/>
</dbReference>
<feature type="signal peptide" evidence="6">
    <location>
        <begin position="1"/>
        <end position="18"/>
    </location>
</feature>
<dbReference type="EMBL" id="DVFK01000088">
    <property type="protein sequence ID" value="HIQ68156.1"/>
    <property type="molecule type" value="Genomic_DNA"/>
</dbReference>
<dbReference type="Gene3D" id="3.40.50.2300">
    <property type="match status" value="2"/>
</dbReference>
<comment type="caution">
    <text evidence="8">The sequence shown here is derived from an EMBL/GenBank/DDBJ whole genome shotgun (WGS) entry which is preliminary data.</text>
</comment>
<dbReference type="AlphaFoldDB" id="A0A9D0Z2N6"/>
<keyword evidence="3" id="KW-0762">Sugar transport</keyword>
<dbReference type="GO" id="GO:0030246">
    <property type="term" value="F:carbohydrate binding"/>
    <property type="evidence" value="ECO:0007669"/>
    <property type="project" value="TreeGrafter"/>
</dbReference>
<sequence length="383" mass="40458">MKKIIALLLALVMVLAMAACAPSNQGETTKAPEGTDGTTQGSQGGSDLKVSVFWYDESDAYLSTVRSALNAELDKLGVQHDDQFAGNNQSTQTDQIRTAVTGGSNLLVVNVVTSGSPDVAEEILKIAGDIPVIFFNRAIGTEGKDVPVLEAHSNACFIGTDAPEAGHLQGQMIGNYLKEHYDEVDVNGDGVISYALFKGDESNIEAIYRTQYAVEDANKVLAEAGKKPLQYFDPNSASGYQVDLNGQWSAQAAKDYMDTNFITYNEAAGNMIELVICNNDGMAQGAIASLQAQNYNLPGKHVVPVFGVDAIDAAIQLIADGAMTGTVKQDAEGMAAAIAGTVASLKEGKTPVEALAAQKDDRFSVATDCTSKLYVAYAPYTGE</sequence>
<dbReference type="Pfam" id="PF13407">
    <property type="entry name" value="Peripla_BP_4"/>
    <property type="match status" value="1"/>
</dbReference>
<protein>
    <submittedName>
        <fullName evidence="8">Substrate-binding domain-containing protein</fullName>
    </submittedName>
</protein>
<feature type="domain" description="Periplasmic binding protein" evidence="7">
    <location>
        <begin position="51"/>
        <end position="349"/>
    </location>
</feature>
<dbReference type="InterPro" id="IPR028082">
    <property type="entry name" value="Peripla_BP_I"/>
</dbReference>
<dbReference type="InterPro" id="IPR025997">
    <property type="entry name" value="SBP_2_dom"/>
</dbReference>
<gene>
    <name evidence="8" type="ORF">IAB74_06580</name>
</gene>
<comment type="subcellular location">
    <subcellularLocation>
        <location evidence="1">Cell envelope</location>
    </subcellularLocation>
</comment>
<evidence type="ECO:0000256" key="2">
    <source>
        <dbReference type="ARBA" id="ARBA00022448"/>
    </source>
</evidence>
<dbReference type="SUPFAM" id="SSF53822">
    <property type="entry name" value="Periplasmic binding protein-like I"/>
    <property type="match status" value="1"/>
</dbReference>
<organism evidence="8 9">
    <name type="scientific">Candidatus Faecousia excrementigallinarum</name>
    <dbReference type="NCBI Taxonomy" id="2840806"/>
    <lineage>
        <taxon>Bacteria</taxon>
        <taxon>Bacillati</taxon>
        <taxon>Bacillota</taxon>
        <taxon>Clostridia</taxon>
        <taxon>Eubacteriales</taxon>
        <taxon>Oscillospiraceae</taxon>
        <taxon>Faecousia</taxon>
    </lineage>
</organism>
<evidence type="ECO:0000256" key="5">
    <source>
        <dbReference type="SAM" id="MobiDB-lite"/>
    </source>
</evidence>
<dbReference type="Proteomes" id="UP000886796">
    <property type="component" value="Unassembled WGS sequence"/>
</dbReference>
<evidence type="ECO:0000256" key="3">
    <source>
        <dbReference type="ARBA" id="ARBA00022597"/>
    </source>
</evidence>
<dbReference type="PROSITE" id="PS51257">
    <property type="entry name" value="PROKAR_LIPOPROTEIN"/>
    <property type="match status" value="1"/>
</dbReference>
<name>A0A9D0Z2N6_9FIRM</name>
<evidence type="ECO:0000313" key="8">
    <source>
        <dbReference type="EMBL" id="HIQ68156.1"/>
    </source>
</evidence>
<keyword evidence="2" id="KW-0813">Transport</keyword>
<evidence type="ECO:0000256" key="4">
    <source>
        <dbReference type="ARBA" id="ARBA00022729"/>
    </source>
</evidence>
<accession>A0A9D0Z2N6</accession>
<feature type="compositionally biased region" description="Low complexity" evidence="5">
    <location>
        <begin position="34"/>
        <end position="44"/>
    </location>
</feature>
<feature type="chain" id="PRO_5039124686" evidence="6">
    <location>
        <begin position="19"/>
        <end position="383"/>
    </location>
</feature>
<keyword evidence="4 6" id="KW-0732">Signal</keyword>
<evidence type="ECO:0000313" key="9">
    <source>
        <dbReference type="Proteomes" id="UP000886796"/>
    </source>
</evidence>
<dbReference type="PANTHER" id="PTHR30036:SF2">
    <property type="entry name" value="D-GALACTOSE_METHYL-GALACTOSIDE BINDING PERIPLASMIC PROTEIN MGLB"/>
    <property type="match status" value="1"/>
</dbReference>
<reference evidence="8" key="1">
    <citation type="submission" date="2020-10" db="EMBL/GenBank/DDBJ databases">
        <authorList>
            <person name="Gilroy R."/>
        </authorList>
    </citation>
    <scope>NUCLEOTIDE SEQUENCE</scope>
    <source>
        <strain evidence="8">13361</strain>
    </source>
</reference>
<dbReference type="PANTHER" id="PTHR30036">
    <property type="entry name" value="D-XYLOSE-BINDING PERIPLASMIC PROTEIN"/>
    <property type="match status" value="1"/>
</dbReference>
<evidence type="ECO:0000256" key="6">
    <source>
        <dbReference type="SAM" id="SignalP"/>
    </source>
</evidence>
<feature type="region of interest" description="Disordered" evidence="5">
    <location>
        <begin position="24"/>
        <end position="44"/>
    </location>
</feature>
<proteinExistence type="predicted"/>
<dbReference type="InterPro" id="IPR050555">
    <property type="entry name" value="Bact_Solute-Bind_Prot2"/>
</dbReference>
<evidence type="ECO:0000256" key="1">
    <source>
        <dbReference type="ARBA" id="ARBA00004196"/>
    </source>
</evidence>
<evidence type="ECO:0000259" key="7">
    <source>
        <dbReference type="Pfam" id="PF13407"/>
    </source>
</evidence>